<dbReference type="HAMAP" id="MF_00730">
    <property type="entry name" value="NdpA"/>
    <property type="match status" value="1"/>
</dbReference>
<dbReference type="Proteomes" id="UP000006683">
    <property type="component" value="Chromosome"/>
</dbReference>
<name>E1SQL9_FERBD</name>
<accession>E1SQL9</accession>
<dbReference type="EMBL" id="CP002209">
    <property type="protein sequence ID" value="ADN75817.1"/>
    <property type="molecule type" value="Genomic_DNA"/>
</dbReference>
<dbReference type="AlphaFoldDB" id="E1SQL9"/>
<dbReference type="STRING" id="550540.Fbal_1613"/>
<dbReference type="GO" id="GO:0003690">
    <property type="term" value="F:double-stranded DNA binding"/>
    <property type="evidence" value="ECO:0007669"/>
    <property type="project" value="TreeGrafter"/>
</dbReference>
<dbReference type="GO" id="GO:0003727">
    <property type="term" value="F:single-stranded RNA binding"/>
    <property type="evidence" value="ECO:0007669"/>
    <property type="project" value="TreeGrafter"/>
</dbReference>
<evidence type="ECO:0000256" key="2">
    <source>
        <dbReference type="ARBA" id="ARBA00009035"/>
    </source>
</evidence>
<dbReference type="GO" id="GO:0043590">
    <property type="term" value="C:bacterial nucleoid"/>
    <property type="evidence" value="ECO:0007669"/>
    <property type="project" value="TreeGrafter"/>
</dbReference>
<dbReference type="GeneID" id="67181824"/>
<evidence type="ECO:0000313" key="5">
    <source>
        <dbReference type="EMBL" id="ADN75817.1"/>
    </source>
</evidence>
<comment type="similarity">
    <text evidence="2 4">Belongs to the YejK family.</text>
</comment>
<dbReference type="InterPro" id="IPR007358">
    <property type="entry name" value="Nucleoid_associated_NdpA"/>
</dbReference>
<dbReference type="RefSeq" id="WP_013345123.1">
    <property type="nucleotide sequence ID" value="NC_014541.1"/>
</dbReference>
<evidence type="ECO:0000313" key="6">
    <source>
        <dbReference type="Proteomes" id="UP000006683"/>
    </source>
</evidence>
<comment type="subcellular location">
    <subcellularLocation>
        <location evidence="1 4">Cytoplasm</location>
        <location evidence="1 4">Nucleoid</location>
    </subcellularLocation>
</comment>
<proteinExistence type="inferred from homology"/>
<evidence type="ECO:0000256" key="3">
    <source>
        <dbReference type="ARBA" id="ARBA00022490"/>
    </source>
</evidence>
<dbReference type="PANTHER" id="PTHR38772">
    <property type="match status" value="1"/>
</dbReference>
<evidence type="ECO:0000256" key="1">
    <source>
        <dbReference type="ARBA" id="ARBA00004453"/>
    </source>
</evidence>
<dbReference type="GO" id="GO:0005737">
    <property type="term" value="C:cytoplasm"/>
    <property type="evidence" value="ECO:0007669"/>
    <property type="project" value="UniProtKB-UniRule"/>
</dbReference>
<gene>
    <name evidence="5" type="ordered locus">Fbal_1613</name>
</gene>
<organism evidence="5 6">
    <name type="scientific">Ferrimonas balearica (strain DSM 9799 / CCM 4581 / KCTC 23876 / PAT)</name>
    <dbReference type="NCBI Taxonomy" id="550540"/>
    <lineage>
        <taxon>Bacteria</taxon>
        <taxon>Pseudomonadati</taxon>
        <taxon>Pseudomonadota</taxon>
        <taxon>Gammaproteobacteria</taxon>
        <taxon>Alteromonadales</taxon>
        <taxon>Ferrimonadaceae</taxon>
        <taxon>Ferrimonas</taxon>
    </lineage>
</organism>
<dbReference type="HOGENOM" id="CLU_063050_0_1_6"/>
<dbReference type="eggNOG" id="COG3081">
    <property type="taxonomic scope" value="Bacteria"/>
</dbReference>
<dbReference type="PANTHER" id="PTHR38772:SF1">
    <property type="entry name" value="NUCLEOID-ASSOCIATED PROTEIN YEJK"/>
    <property type="match status" value="1"/>
</dbReference>
<dbReference type="KEGG" id="fbl:Fbal_1613"/>
<dbReference type="Pfam" id="PF04245">
    <property type="entry name" value="NA37"/>
    <property type="match status" value="1"/>
</dbReference>
<dbReference type="NCBIfam" id="NF001557">
    <property type="entry name" value="PRK00378.1"/>
    <property type="match status" value="1"/>
</dbReference>
<evidence type="ECO:0000256" key="4">
    <source>
        <dbReference type="HAMAP-Rule" id="MF_00730"/>
    </source>
</evidence>
<sequence length="350" mass="38385">MSLKIDQAILHAVIRSEDGQLQCKLRPQPLSHSNALDDLVGELHRLYTAKAGKGYGHFGAPLGDDGEPMGDTNDAFREALIAWRAGEKGFVEFSAEAGQLLGQELGKYDFATGGYLLMAAYNHVASDYLFVALLSPKPSVSVSDEMEVQGSEHLDLSNLQLAARIDLTEWQADPTSKKYLTFVKGRAGRKVADFFLDFMGCVEGVNAKAQNQQLMKAVEDFVADTELDKGERQQARDAVFDYCKSQVAVGEPIQLKDVSDELADQGLDAFYQFTSNGAYDLEETFPADQSTLRALKKFSGTGGGVSVSFDAQHLGERVQWDPVRDTLTIHGVPPNLLDQLKRRLAGEKDD</sequence>
<keyword evidence="3 4" id="KW-0963">Cytoplasm</keyword>
<dbReference type="OrthoDB" id="9131762at2"/>
<keyword evidence="6" id="KW-1185">Reference proteome</keyword>
<reference evidence="5 6" key="1">
    <citation type="journal article" date="2010" name="Stand. Genomic Sci.">
        <title>Complete genome sequence of Ferrimonas balearica type strain (PAT).</title>
        <authorList>
            <person name="Nolan M."/>
            <person name="Sikorski J."/>
            <person name="Davenport K."/>
            <person name="Lucas S."/>
            <person name="Glavina Del Rio T."/>
            <person name="Tice H."/>
            <person name="Cheng J."/>
            <person name="Goodwin L."/>
            <person name="Pitluck S."/>
            <person name="Liolios K."/>
            <person name="Ivanova N."/>
            <person name="Mavromatis K."/>
            <person name="Ovchinnikova G."/>
            <person name="Pati A."/>
            <person name="Chen A."/>
            <person name="Palaniappan K."/>
            <person name="Land M."/>
            <person name="Hauser L."/>
            <person name="Chang Y."/>
            <person name="Jeffries C."/>
            <person name="Tapia R."/>
            <person name="Brettin T."/>
            <person name="Detter J."/>
            <person name="Han C."/>
            <person name="Yasawong M."/>
            <person name="Rohde M."/>
            <person name="Tindall B."/>
            <person name="Goker M."/>
            <person name="Woyke T."/>
            <person name="Bristow J."/>
            <person name="Eisen J."/>
            <person name="Markowitz V."/>
            <person name="Hugenholtz P."/>
            <person name="Kyrpides N."/>
            <person name="Klenk H."/>
            <person name="Lapidus A."/>
        </authorList>
    </citation>
    <scope>NUCLEOTIDE SEQUENCE [LARGE SCALE GENOMIC DNA]</scope>
    <source>
        <strain evidence="6">DSM 9799 / CCM 4581 / KCTC 23876 / PAT</strain>
    </source>
</reference>
<protein>
    <recommendedName>
        <fullName evidence="4">Nucleoid-associated protein Fbal_1613</fullName>
    </recommendedName>
</protein>